<dbReference type="InterPro" id="IPR049492">
    <property type="entry name" value="BD-FAE-like_dom"/>
</dbReference>
<accession>A0ABP9SLL0</accession>
<dbReference type="SUPFAM" id="SSF53474">
    <property type="entry name" value="alpha/beta-Hydrolases"/>
    <property type="match status" value="1"/>
</dbReference>
<feature type="domain" description="BD-FAE-like" evidence="2">
    <location>
        <begin position="44"/>
        <end position="238"/>
    </location>
</feature>
<name>A0ABP9SLL0_9ACTN</name>
<dbReference type="PANTHER" id="PTHR48081">
    <property type="entry name" value="AB HYDROLASE SUPERFAMILY PROTEIN C4A8.06C"/>
    <property type="match status" value="1"/>
</dbReference>
<dbReference type="GO" id="GO:0016787">
    <property type="term" value="F:hydrolase activity"/>
    <property type="evidence" value="ECO:0007669"/>
    <property type="project" value="UniProtKB-KW"/>
</dbReference>
<dbReference type="Proteomes" id="UP001501570">
    <property type="component" value="Unassembled WGS sequence"/>
</dbReference>
<evidence type="ECO:0000313" key="4">
    <source>
        <dbReference type="Proteomes" id="UP001501570"/>
    </source>
</evidence>
<dbReference type="InterPro" id="IPR050300">
    <property type="entry name" value="GDXG_lipolytic_enzyme"/>
</dbReference>
<evidence type="ECO:0000259" key="2">
    <source>
        <dbReference type="Pfam" id="PF20434"/>
    </source>
</evidence>
<keyword evidence="1 3" id="KW-0378">Hydrolase</keyword>
<sequence>MQYYSMQTSWSAGAPGGYEVEERDVEFLRHDTGALLARMYVPLGEGPFPAVLSVHGGAWTSGDRFNNEPANRALAGTGAVVMSVDFRMPPVAGYPEPVADVHLAIRWLRAHAERYRIDPARIGGIGFSSGGHQLTLAVLRPEDDRYARLPLEPRTPGGSPQARLAFLILCYAVLDPVTRWQMVQAEHRQKLIDSHVAYWGDEATMTEGNPMRILASGEAATLPPALVIQGVVDNNLTPDMADRFGAAYREAGGAAEVLRYEDAPHGFLTRDVSTPAAVTAMERIVRFTHEARSH</sequence>
<dbReference type="EMBL" id="BAABJQ010000034">
    <property type="protein sequence ID" value="GAA5198691.1"/>
    <property type="molecule type" value="Genomic_DNA"/>
</dbReference>
<reference evidence="4" key="1">
    <citation type="journal article" date="2019" name="Int. J. Syst. Evol. Microbiol.">
        <title>The Global Catalogue of Microorganisms (GCM) 10K type strain sequencing project: providing services to taxonomists for standard genome sequencing and annotation.</title>
        <authorList>
            <consortium name="The Broad Institute Genomics Platform"/>
            <consortium name="The Broad Institute Genome Sequencing Center for Infectious Disease"/>
            <person name="Wu L."/>
            <person name="Ma J."/>
        </authorList>
    </citation>
    <scope>NUCLEOTIDE SEQUENCE [LARGE SCALE GENOMIC DNA]</scope>
    <source>
        <strain evidence="4">JCM 18304</strain>
    </source>
</reference>
<comment type="caution">
    <text evidence="3">The sequence shown here is derived from an EMBL/GenBank/DDBJ whole genome shotgun (WGS) entry which is preliminary data.</text>
</comment>
<organism evidence="3 4">
    <name type="scientific">Rugosimonospora acidiphila</name>
    <dbReference type="NCBI Taxonomy" id="556531"/>
    <lineage>
        <taxon>Bacteria</taxon>
        <taxon>Bacillati</taxon>
        <taxon>Actinomycetota</taxon>
        <taxon>Actinomycetes</taxon>
        <taxon>Micromonosporales</taxon>
        <taxon>Micromonosporaceae</taxon>
        <taxon>Rugosimonospora</taxon>
    </lineage>
</organism>
<keyword evidence="4" id="KW-1185">Reference proteome</keyword>
<dbReference type="InterPro" id="IPR029058">
    <property type="entry name" value="AB_hydrolase_fold"/>
</dbReference>
<gene>
    <name evidence="3" type="ORF">GCM10023322_72650</name>
</gene>
<evidence type="ECO:0000313" key="3">
    <source>
        <dbReference type="EMBL" id="GAA5198691.1"/>
    </source>
</evidence>
<evidence type="ECO:0000256" key="1">
    <source>
        <dbReference type="ARBA" id="ARBA00022801"/>
    </source>
</evidence>
<protein>
    <submittedName>
        <fullName evidence="3">Alpha/beta hydrolase</fullName>
    </submittedName>
</protein>
<dbReference type="Gene3D" id="3.40.50.1820">
    <property type="entry name" value="alpha/beta hydrolase"/>
    <property type="match status" value="1"/>
</dbReference>
<dbReference type="Pfam" id="PF20434">
    <property type="entry name" value="BD-FAE"/>
    <property type="match status" value="1"/>
</dbReference>
<proteinExistence type="predicted"/>